<proteinExistence type="predicted"/>
<dbReference type="OrthoDB" id="5196115at2"/>
<keyword evidence="1" id="KW-0812">Transmembrane</keyword>
<feature type="transmembrane region" description="Helical" evidence="1">
    <location>
        <begin position="26"/>
        <end position="45"/>
    </location>
</feature>
<dbReference type="Proteomes" id="UP000574690">
    <property type="component" value="Unassembled WGS sequence"/>
</dbReference>
<evidence type="ECO:0000256" key="1">
    <source>
        <dbReference type="SAM" id="Phobius"/>
    </source>
</evidence>
<evidence type="ECO:0000313" key="3">
    <source>
        <dbReference type="Proteomes" id="UP000574690"/>
    </source>
</evidence>
<keyword evidence="1" id="KW-1133">Transmembrane helix</keyword>
<comment type="caution">
    <text evidence="2">The sequence shown here is derived from an EMBL/GenBank/DDBJ whole genome shotgun (WGS) entry which is preliminary data.</text>
</comment>
<dbReference type="EMBL" id="JABFXE010000645">
    <property type="protein sequence ID" value="NUQ89832.1"/>
    <property type="molecule type" value="Genomic_DNA"/>
</dbReference>
<sequence>MDTTSGGAMNDFRTAPPRAAVSHDKIVNRALWAGFIGGAVLNAFIQMIGLALLAIPFGVLALASGVGLIVRAVVRPKQR</sequence>
<reference evidence="2 3" key="1">
    <citation type="submission" date="2020-05" db="EMBL/GenBank/DDBJ databases">
        <title>DNA-SIP metagenomic assembled genomes.</title>
        <authorList>
            <person name="Yu J."/>
        </authorList>
    </citation>
    <scope>NUCLEOTIDE SEQUENCE [LARGE SCALE GENOMIC DNA]</scope>
    <source>
        <strain evidence="2">Bin5.27</strain>
    </source>
</reference>
<name>A0A850CCZ8_9ACTN</name>
<feature type="transmembrane region" description="Helical" evidence="1">
    <location>
        <begin position="51"/>
        <end position="74"/>
    </location>
</feature>
<dbReference type="AlphaFoldDB" id="A0A850CCZ8"/>
<dbReference type="RefSeq" id="WP_146148210.1">
    <property type="nucleotide sequence ID" value="NZ_PVTJ01000011.1"/>
</dbReference>
<accession>A0A850CCZ8</accession>
<evidence type="ECO:0000313" key="2">
    <source>
        <dbReference type="EMBL" id="NUQ89832.1"/>
    </source>
</evidence>
<organism evidence="2 3">
    <name type="scientific">Glycomyces artemisiae</name>
    <dbReference type="NCBI Taxonomy" id="1076443"/>
    <lineage>
        <taxon>Bacteria</taxon>
        <taxon>Bacillati</taxon>
        <taxon>Actinomycetota</taxon>
        <taxon>Actinomycetes</taxon>
        <taxon>Glycomycetales</taxon>
        <taxon>Glycomycetaceae</taxon>
        <taxon>Glycomyces</taxon>
    </lineage>
</organism>
<keyword evidence="1" id="KW-0472">Membrane</keyword>
<gene>
    <name evidence="2" type="ORF">HOQ43_15400</name>
</gene>
<protein>
    <submittedName>
        <fullName evidence="2">Uncharacterized protein</fullName>
    </submittedName>
</protein>